<proteinExistence type="predicted"/>
<feature type="compositionally biased region" description="Polar residues" evidence="1">
    <location>
        <begin position="8"/>
        <end position="20"/>
    </location>
</feature>
<comment type="caution">
    <text evidence="2">The sequence shown here is derived from an EMBL/GenBank/DDBJ whole genome shotgun (WGS) entry which is preliminary data.</text>
</comment>
<dbReference type="EMBL" id="PKPP01007414">
    <property type="protein sequence ID" value="PWA53460.1"/>
    <property type="molecule type" value="Genomic_DNA"/>
</dbReference>
<sequence>MHAKSDSDLTSVGEQDQTLALTPPRTPRHHRPLYYVQSPSNHDHDKMSFGSSPFGSPGHHHYHCSPIHHSHRSEEAMWMTWRTMMDDAWSDLVVVSDIVFISCSTIPSSGNEPVKRLFIYLGSFSATPLHFFWCSCLSVSPGRNSLLSTQLASGHVKKFYQSRKSQRVIVAQVLGYQMPLYGGVSPFNAAIGHLKNVIVPVNLTFVMRSRAYVLGRLVKPKFYKKVLCQVTLHGNRIGKHVNLTDSCIYHD</sequence>
<evidence type="ECO:0000256" key="1">
    <source>
        <dbReference type="SAM" id="MobiDB-lite"/>
    </source>
</evidence>
<dbReference type="STRING" id="35608.A0A2U1LWW6"/>
<dbReference type="Proteomes" id="UP000245207">
    <property type="component" value="Unassembled WGS sequence"/>
</dbReference>
<name>A0A2U1LWW6_ARTAN</name>
<dbReference type="OrthoDB" id="903824at2759"/>
<feature type="region of interest" description="Disordered" evidence="1">
    <location>
        <begin position="1"/>
        <end position="37"/>
    </location>
</feature>
<evidence type="ECO:0000313" key="2">
    <source>
        <dbReference type="EMBL" id="PWA53460.1"/>
    </source>
</evidence>
<reference evidence="2 3" key="1">
    <citation type="journal article" date="2018" name="Mol. Plant">
        <title>The genome of Artemisia annua provides insight into the evolution of Asteraceae family and artemisinin biosynthesis.</title>
        <authorList>
            <person name="Shen Q."/>
            <person name="Zhang L."/>
            <person name="Liao Z."/>
            <person name="Wang S."/>
            <person name="Yan T."/>
            <person name="Shi P."/>
            <person name="Liu M."/>
            <person name="Fu X."/>
            <person name="Pan Q."/>
            <person name="Wang Y."/>
            <person name="Lv Z."/>
            <person name="Lu X."/>
            <person name="Zhang F."/>
            <person name="Jiang W."/>
            <person name="Ma Y."/>
            <person name="Chen M."/>
            <person name="Hao X."/>
            <person name="Li L."/>
            <person name="Tang Y."/>
            <person name="Lv G."/>
            <person name="Zhou Y."/>
            <person name="Sun X."/>
            <person name="Brodelius P.E."/>
            <person name="Rose J.K.C."/>
            <person name="Tang K."/>
        </authorList>
    </citation>
    <scope>NUCLEOTIDE SEQUENCE [LARGE SCALE GENOMIC DNA]</scope>
    <source>
        <strain evidence="3">cv. Huhao1</strain>
        <tissue evidence="2">Leaf</tissue>
    </source>
</reference>
<accession>A0A2U1LWW6</accession>
<dbReference type="AlphaFoldDB" id="A0A2U1LWW6"/>
<gene>
    <name evidence="2" type="ORF">CTI12_AA442060</name>
</gene>
<protein>
    <submittedName>
        <fullName evidence="2">Uncharacterized protein</fullName>
    </submittedName>
</protein>
<keyword evidence="3" id="KW-1185">Reference proteome</keyword>
<organism evidence="2 3">
    <name type="scientific">Artemisia annua</name>
    <name type="common">Sweet wormwood</name>
    <dbReference type="NCBI Taxonomy" id="35608"/>
    <lineage>
        <taxon>Eukaryota</taxon>
        <taxon>Viridiplantae</taxon>
        <taxon>Streptophyta</taxon>
        <taxon>Embryophyta</taxon>
        <taxon>Tracheophyta</taxon>
        <taxon>Spermatophyta</taxon>
        <taxon>Magnoliopsida</taxon>
        <taxon>eudicotyledons</taxon>
        <taxon>Gunneridae</taxon>
        <taxon>Pentapetalae</taxon>
        <taxon>asterids</taxon>
        <taxon>campanulids</taxon>
        <taxon>Asterales</taxon>
        <taxon>Asteraceae</taxon>
        <taxon>Asteroideae</taxon>
        <taxon>Anthemideae</taxon>
        <taxon>Artemisiinae</taxon>
        <taxon>Artemisia</taxon>
    </lineage>
</organism>
<evidence type="ECO:0000313" key="3">
    <source>
        <dbReference type="Proteomes" id="UP000245207"/>
    </source>
</evidence>